<reference evidence="2" key="2">
    <citation type="journal article" date="2020" name="Microorganisms">
        <title>Osmotic Adaptation and Compatible Solute Biosynthesis of Phototrophic Bacteria as Revealed from Genome Analyses.</title>
        <authorList>
            <person name="Imhoff J.F."/>
            <person name="Rahn T."/>
            <person name="Kunzel S."/>
            <person name="Keller A."/>
            <person name="Neulinger S.C."/>
        </authorList>
    </citation>
    <scope>NUCLEOTIDE SEQUENCE</scope>
    <source>
        <strain evidence="2">IM 151</strain>
    </source>
</reference>
<accession>A0ABS1DPH2</accession>
<gene>
    <name evidence="2" type="ORF">CKO43_00670</name>
</gene>
<dbReference type="Proteomes" id="UP001041814">
    <property type="component" value="Unassembled WGS sequence"/>
</dbReference>
<keyword evidence="1" id="KW-0812">Transmembrane</keyword>
<keyword evidence="1" id="KW-1133">Transmembrane helix</keyword>
<feature type="transmembrane region" description="Helical" evidence="1">
    <location>
        <begin position="21"/>
        <end position="47"/>
    </location>
</feature>
<name>A0ABS1DPH2_RUBGE</name>
<feature type="transmembrane region" description="Helical" evidence="1">
    <location>
        <begin position="68"/>
        <end position="90"/>
    </location>
</feature>
<keyword evidence="1" id="KW-0472">Membrane</keyword>
<evidence type="ECO:0000256" key="1">
    <source>
        <dbReference type="SAM" id="Phobius"/>
    </source>
</evidence>
<keyword evidence="3" id="KW-1185">Reference proteome</keyword>
<proteinExistence type="predicted"/>
<evidence type="ECO:0000313" key="3">
    <source>
        <dbReference type="Proteomes" id="UP001041814"/>
    </source>
</evidence>
<organism evidence="2 3">
    <name type="scientific">Rubrivivax gelatinosus</name>
    <name type="common">Rhodocyclus gelatinosus</name>
    <name type="synonym">Rhodopseudomonas gelatinosa</name>
    <dbReference type="NCBI Taxonomy" id="28068"/>
    <lineage>
        <taxon>Bacteria</taxon>
        <taxon>Pseudomonadati</taxon>
        <taxon>Pseudomonadota</taxon>
        <taxon>Betaproteobacteria</taxon>
        <taxon>Burkholderiales</taxon>
        <taxon>Sphaerotilaceae</taxon>
        <taxon>Rubrivivax</taxon>
    </lineage>
</organism>
<evidence type="ECO:0000313" key="2">
    <source>
        <dbReference type="EMBL" id="MBK1711289.1"/>
    </source>
</evidence>
<protein>
    <submittedName>
        <fullName evidence="2">Uncharacterized protein</fullName>
    </submittedName>
</protein>
<dbReference type="EMBL" id="NRRU01000001">
    <property type="protein sequence ID" value="MBK1711289.1"/>
    <property type="molecule type" value="Genomic_DNA"/>
</dbReference>
<feature type="transmembrane region" description="Helical" evidence="1">
    <location>
        <begin position="96"/>
        <end position="115"/>
    </location>
</feature>
<comment type="caution">
    <text evidence="2">The sequence shown here is derived from an EMBL/GenBank/DDBJ whole genome shotgun (WGS) entry which is preliminary data.</text>
</comment>
<sequence length="128" mass="13298">MLAATWGGVRPVPADTESTRAIAGAATSVGATLLGFMLAALAVLASVNNTHLVQMMRRSGHYRDLLETLFAGCAVMLACTVLGFGLLLGITPSKLVISLLVAVHVGALASVLDAGRKFWLLLAHLSQD</sequence>
<reference evidence="2" key="1">
    <citation type="submission" date="2017-08" db="EMBL/GenBank/DDBJ databases">
        <authorList>
            <person name="Imhoff J.F."/>
            <person name="Rahn T."/>
            <person name="Kuenzel S."/>
            <person name="Neulinger S.C."/>
        </authorList>
    </citation>
    <scope>NUCLEOTIDE SEQUENCE</scope>
    <source>
        <strain evidence="2">IM 151</strain>
    </source>
</reference>